<dbReference type="GO" id="GO:0005524">
    <property type="term" value="F:ATP binding"/>
    <property type="evidence" value="ECO:0007669"/>
    <property type="project" value="UniProtKB-KW"/>
</dbReference>
<dbReference type="GO" id="GO:0140359">
    <property type="term" value="F:ABC-type transporter activity"/>
    <property type="evidence" value="ECO:0007669"/>
    <property type="project" value="InterPro"/>
</dbReference>
<dbReference type="OrthoDB" id="6828292at2"/>
<dbReference type="Gene3D" id="3.90.70.10">
    <property type="entry name" value="Cysteine proteinases"/>
    <property type="match status" value="1"/>
</dbReference>
<dbReference type="SUPFAM" id="SSF52540">
    <property type="entry name" value="P-loop containing nucleoside triphosphate hydrolases"/>
    <property type="match status" value="1"/>
</dbReference>
<dbReference type="InterPro" id="IPR036640">
    <property type="entry name" value="ABC1_TM_sf"/>
</dbReference>
<accession>A0A4P8YF01</accession>
<dbReference type="CDD" id="cd18567">
    <property type="entry name" value="ABC_6TM_CvaB_RaxB_like"/>
    <property type="match status" value="1"/>
</dbReference>
<dbReference type="InterPro" id="IPR003593">
    <property type="entry name" value="AAA+_ATPase"/>
</dbReference>
<dbReference type="PROSITE" id="PS00211">
    <property type="entry name" value="ABC_TRANSPORTER_1"/>
    <property type="match status" value="1"/>
</dbReference>
<dbReference type="PROSITE" id="PS50929">
    <property type="entry name" value="ABC_TM1F"/>
    <property type="match status" value="1"/>
</dbReference>
<proteinExistence type="predicted"/>
<dbReference type="InterPro" id="IPR017871">
    <property type="entry name" value="ABC_transporter-like_CS"/>
</dbReference>
<dbReference type="InterPro" id="IPR027417">
    <property type="entry name" value="P-loop_NTPase"/>
</dbReference>
<reference evidence="11 12" key="1">
    <citation type="submission" date="2019-05" db="EMBL/GenBank/DDBJ databases">
        <title>Complete genome sequence of Izhakiella calystegiae KSNA2, an endophyte isolated from beach morning glory (Calystegia soldanella).</title>
        <authorList>
            <person name="Jiang L."/>
            <person name="Jeong J.C."/>
            <person name="Kim C.Y."/>
            <person name="Kim D.H."/>
            <person name="Kim S.W."/>
            <person name="Lee j."/>
        </authorList>
    </citation>
    <scope>NUCLEOTIDE SEQUENCE [LARGE SCALE GENOMIC DNA]</scope>
    <source>
        <strain evidence="11 12">KSNA2</strain>
    </source>
</reference>
<dbReference type="Pfam" id="PF03412">
    <property type="entry name" value="Peptidase_C39"/>
    <property type="match status" value="1"/>
</dbReference>
<dbReference type="Pfam" id="PF00005">
    <property type="entry name" value="ABC_tran"/>
    <property type="match status" value="1"/>
</dbReference>
<dbReference type="GO" id="GO:0034040">
    <property type="term" value="F:ATPase-coupled lipid transmembrane transporter activity"/>
    <property type="evidence" value="ECO:0007669"/>
    <property type="project" value="TreeGrafter"/>
</dbReference>
<evidence type="ECO:0000259" key="9">
    <source>
        <dbReference type="PROSITE" id="PS50929"/>
    </source>
</evidence>
<evidence type="ECO:0000313" key="12">
    <source>
        <dbReference type="Proteomes" id="UP000302163"/>
    </source>
</evidence>
<evidence type="ECO:0000256" key="7">
    <source>
        <dbReference type="SAM" id="Phobius"/>
    </source>
</evidence>
<name>A0A4P8YF01_9ENTR</name>
<feature type="transmembrane region" description="Helical" evidence="7">
    <location>
        <begin position="291"/>
        <end position="311"/>
    </location>
</feature>
<keyword evidence="2 7" id="KW-0812">Transmembrane</keyword>
<evidence type="ECO:0000256" key="4">
    <source>
        <dbReference type="ARBA" id="ARBA00022840"/>
    </source>
</evidence>
<dbReference type="EMBL" id="CP040428">
    <property type="protein sequence ID" value="QCT18393.1"/>
    <property type="molecule type" value="Genomic_DNA"/>
</dbReference>
<organism evidence="11 12">
    <name type="scientific">Jejubacter calystegiae</name>
    <dbReference type="NCBI Taxonomy" id="2579935"/>
    <lineage>
        <taxon>Bacteria</taxon>
        <taxon>Pseudomonadati</taxon>
        <taxon>Pseudomonadota</taxon>
        <taxon>Gammaproteobacteria</taxon>
        <taxon>Enterobacterales</taxon>
        <taxon>Enterobacteriaceae</taxon>
        <taxon>Jejubacter</taxon>
    </lineage>
</organism>
<dbReference type="SMART" id="SM00382">
    <property type="entry name" value="AAA"/>
    <property type="match status" value="1"/>
</dbReference>
<feature type="transmembrane region" description="Helical" evidence="7">
    <location>
        <begin position="317"/>
        <end position="337"/>
    </location>
</feature>
<dbReference type="KEGG" id="izh:FEM41_01425"/>
<dbReference type="GO" id="GO:0016887">
    <property type="term" value="F:ATP hydrolysis activity"/>
    <property type="evidence" value="ECO:0007669"/>
    <property type="project" value="InterPro"/>
</dbReference>
<dbReference type="Pfam" id="PF00664">
    <property type="entry name" value="ABC_membrane"/>
    <property type="match status" value="1"/>
</dbReference>
<evidence type="ECO:0000256" key="5">
    <source>
        <dbReference type="ARBA" id="ARBA00022989"/>
    </source>
</evidence>
<keyword evidence="12" id="KW-1185">Reference proteome</keyword>
<comment type="subcellular location">
    <subcellularLocation>
        <location evidence="1">Cell membrane</location>
        <topology evidence="1">Multi-pass membrane protein</topology>
    </subcellularLocation>
</comment>
<dbReference type="GO" id="GO:0005886">
    <property type="term" value="C:plasma membrane"/>
    <property type="evidence" value="ECO:0007669"/>
    <property type="project" value="UniProtKB-SubCell"/>
</dbReference>
<evidence type="ECO:0000256" key="6">
    <source>
        <dbReference type="ARBA" id="ARBA00023136"/>
    </source>
</evidence>
<feature type="transmembrane region" description="Helical" evidence="7">
    <location>
        <begin position="212"/>
        <end position="230"/>
    </location>
</feature>
<keyword evidence="6 7" id="KW-0472">Membrane</keyword>
<dbReference type="RefSeq" id="WP_138093729.1">
    <property type="nucleotide sequence ID" value="NZ_CP040428.1"/>
</dbReference>
<evidence type="ECO:0000313" key="11">
    <source>
        <dbReference type="EMBL" id="QCT18393.1"/>
    </source>
</evidence>
<dbReference type="PROSITE" id="PS50990">
    <property type="entry name" value="PEPTIDASE_C39"/>
    <property type="match status" value="1"/>
</dbReference>
<dbReference type="PANTHER" id="PTHR24221:SF606">
    <property type="entry name" value="COLICIN V SECRETION-PROCESSING ATP-BINDING PROTEIN"/>
    <property type="match status" value="1"/>
</dbReference>
<keyword evidence="5 7" id="KW-1133">Transmembrane helix</keyword>
<evidence type="ECO:0000259" key="8">
    <source>
        <dbReference type="PROSITE" id="PS50893"/>
    </source>
</evidence>
<dbReference type="InterPro" id="IPR011527">
    <property type="entry name" value="ABC1_TM_dom"/>
</dbReference>
<evidence type="ECO:0000256" key="1">
    <source>
        <dbReference type="ARBA" id="ARBA00004651"/>
    </source>
</evidence>
<feature type="domain" description="ABC transmembrane type-1" evidence="9">
    <location>
        <begin position="179"/>
        <end position="458"/>
    </location>
</feature>
<dbReference type="SUPFAM" id="SSF90123">
    <property type="entry name" value="ABC transporter transmembrane region"/>
    <property type="match status" value="1"/>
</dbReference>
<dbReference type="InterPro" id="IPR039421">
    <property type="entry name" value="Type_1_exporter"/>
</dbReference>
<protein>
    <submittedName>
        <fullName evidence="11">Peptidase domain-containing ABC transporter</fullName>
    </submittedName>
</protein>
<evidence type="ECO:0000256" key="3">
    <source>
        <dbReference type="ARBA" id="ARBA00022741"/>
    </source>
</evidence>
<feature type="domain" description="Peptidase C39" evidence="10">
    <location>
        <begin position="26"/>
        <end position="145"/>
    </location>
</feature>
<dbReference type="InterPro" id="IPR003439">
    <property type="entry name" value="ABC_transporter-like_ATP-bd"/>
</dbReference>
<evidence type="ECO:0000256" key="2">
    <source>
        <dbReference type="ARBA" id="ARBA00022692"/>
    </source>
</evidence>
<sequence>MNKEILDYLRKKINFGLTRKVPQILQIESSECGLACLAMICGYHGLDIDMLNLRHHFSVSSQGTTLKGLIRTASAIGLKSRSLSLDLDEVNKLKLPCVLHWDMNHFVVLVGHHRAGWVIHDPALGKRVIGVKELSEHFTGVAVEFWPENHFEKGSYKTRVKLLDLMRNVEGLKGALVKIAALSIVIEAINLLLPVGMQLVTDHVIMAHDRSLLMVICCGLLLFMLFRTFMGMIRSWISLVISTFIDVQWKNSLFDHMIKLPLSFFEKRQVGDIQSRFSSLDVIRRTFTQDVVGGLMDAIVSLGLVVMMALYGGWLTWVVGGFTACYALLRLSTYNVYRRISEEQIVKSARAGSHFMETLYGIGTIKALGLNANRSGGWLNLNIDAANTGVRQTRFDMFFSGINIFINTIDQVAILWIGALMVIDNSMTLGMFMAFNAYRGQFSQRAGSLVDLAIKLRMLSLHNERISDIVFTEPEKENAPRRPFAPGVPVRLELKNLTFQYDPLTPPIFSEFNLAVKPGESVAIVGASGKGKSTLMKVMCGLLSPNEGEVLVEGININNMGLNNYREAISCVLQEDKLFSGSIADNIAGFDSNIDMKLVTTCALYANLHNEIMKMSMGYETLVGELGTGLSGGQKQRLLIARALYRRPSVLFMDEATSHLDLDNEAFINKSISELKITRIIIAHRPSTIASADRIVPL</sequence>
<dbReference type="Gene3D" id="1.20.1560.10">
    <property type="entry name" value="ABC transporter type 1, transmembrane domain"/>
    <property type="match status" value="1"/>
</dbReference>
<dbReference type="PANTHER" id="PTHR24221">
    <property type="entry name" value="ATP-BINDING CASSETTE SUB-FAMILY B"/>
    <property type="match status" value="1"/>
</dbReference>
<evidence type="ECO:0000259" key="10">
    <source>
        <dbReference type="PROSITE" id="PS50990"/>
    </source>
</evidence>
<dbReference type="InterPro" id="IPR005074">
    <property type="entry name" value="Peptidase_C39"/>
</dbReference>
<dbReference type="GO" id="GO:0006508">
    <property type="term" value="P:proteolysis"/>
    <property type="evidence" value="ECO:0007669"/>
    <property type="project" value="InterPro"/>
</dbReference>
<feature type="domain" description="ABC transporter" evidence="8">
    <location>
        <begin position="492"/>
        <end position="698"/>
    </location>
</feature>
<feature type="transmembrane region" description="Helical" evidence="7">
    <location>
        <begin position="175"/>
        <end position="200"/>
    </location>
</feature>
<dbReference type="PROSITE" id="PS50893">
    <property type="entry name" value="ABC_TRANSPORTER_2"/>
    <property type="match status" value="1"/>
</dbReference>
<gene>
    <name evidence="11" type="ORF">FEM41_01425</name>
</gene>
<dbReference type="Gene3D" id="3.40.50.300">
    <property type="entry name" value="P-loop containing nucleotide triphosphate hydrolases"/>
    <property type="match status" value="1"/>
</dbReference>
<dbReference type="GO" id="GO:0008233">
    <property type="term" value="F:peptidase activity"/>
    <property type="evidence" value="ECO:0007669"/>
    <property type="project" value="InterPro"/>
</dbReference>
<keyword evidence="3" id="KW-0547">Nucleotide-binding</keyword>
<dbReference type="Proteomes" id="UP000302163">
    <property type="component" value="Chromosome"/>
</dbReference>
<keyword evidence="4" id="KW-0067">ATP-binding</keyword>
<dbReference type="AlphaFoldDB" id="A0A4P8YF01"/>